<gene>
    <name evidence="1" type="ORF">RND71_041286</name>
</gene>
<dbReference type="AlphaFoldDB" id="A0AAE1QTU6"/>
<accession>A0AAE1QTU6</accession>
<evidence type="ECO:0000313" key="1">
    <source>
        <dbReference type="EMBL" id="KAK4339824.1"/>
    </source>
</evidence>
<protein>
    <submittedName>
        <fullName evidence="1">Uncharacterized protein</fullName>
    </submittedName>
</protein>
<reference evidence="1" key="1">
    <citation type="submission" date="2023-12" db="EMBL/GenBank/DDBJ databases">
        <title>Genome assembly of Anisodus tanguticus.</title>
        <authorList>
            <person name="Wang Y.-J."/>
        </authorList>
    </citation>
    <scope>NUCLEOTIDE SEQUENCE</scope>
    <source>
        <strain evidence="1">KB-2021</strain>
        <tissue evidence="1">Leaf</tissue>
    </source>
</reference>
<comment type="caution">
    <text evidence="1">The sequence shown here is derived from an EMBL/GenBank/DDBJ whole genome shotgun (WGS) entry which is preliminary data.</text>
</comment>
<keyword evidence="2" id="KW-1185">Reference proteome</keyword>
<dbReference type="Proteomes" id="UP001291623">
    <property type="component" value="Unassembled WGS sequence"/>
</dbReference>
<name>A0AAE1QTU6_9SOLA</name>
<evidence type="ECO:0000313" key="2">
    <source>
        <dbReference type="Proteomes" id="UP001291623"/>
    </source>
</evidence>
<organism evidence="1 2">
    <name type="scientific">Anisodus tanguticus</name>
    <dbReference type="NCBI Taxonomy" id="243964"/>
    <lineage>
        <taxon>Eukaryota</taxon>
        <taxon>Viridiplantae</taxon>
        <taxon>Streptophyta</taxon>
        <taxon>Embryophyta</taxon>
        <taxon>Tracheophyta</taxon>
        <taxon>Spermatophyta</taxon>
        <taxon>Magnoliopsida</taxon>
        <taxon>eudicotyledons</taxon>
        <taxon>Gunneridae</taxon>
        <taxon>Pentapetalae</taxon>
        <taxon>asterids</taxon>
        <taxon>lamiids</taxon>
        <taxon>Solanales</taxon>
        <taxon>Solanaceae</taxon>
        <taxon>Solanoideae</taxon>
        <taxon>Hyoscyameae</taxon>
        <taxon>Anisodus</taxon>
    </lineage>
</organism>
<sequence>MKLIFWVNKKLSRSWDTYLVDETGYLYIPSLYYEKTLHDACRLPIRICVMLVFSF</sequence>
<dbReference type="EMBL" id="JAVYJV010000023">
    <property type="protein sequence ID" value="KAK4339824.1"/>
    <property type="molecule type" value="Genomic_DNA"/>
</dbReference>
<proteinExistence type="predicted"/>